<comment type="caution">
    <text evidence="1">The sequence shown here is derived from an EMBL/GenBank/DDBJ whole genome shotgun (WGS) entry which is preliminary data.</text>
</comment>
<accession>A0A830H559</accession>
<gene>
    <name evidence="1" type="ORF">PPROV_000106300</name>
</gene>
<name>A0A830H559_9CHLO</name>
<evidence type="ECO:0000313" key="1">
    <source>
        <dbReference type="EMBL" id="GHP02306.1"/>
    </source>
</evidence>
<dbReference type="Proteomes" id="UP000660262">
    <property type="component" value="Unassembled WGS sequence"/>
</dbReference>
<sequence length="248" mass="27066">MSADSRTSCVTTRTAVLVAWVAVLLLVAAAPVPVVMMKTSRAKSMSVFLFRHGECYQPACGTHLCTSGISRARFLPSLFANTRRLKPPCKLYAINPGKPPFMAREYETFIPLAIARNISINTSFARGDEQTLANAILGDLDAGAVVAVSWRHTMIGAVATALGCTANMSSRCVAGSWPNLDFDTFVLMKFQRNYNGTSDHHSSWKIVNASTVHMGFTPVCDTPNELSHGACTELRRCKNTTQQHFAFD</sequence>
<organism evidence="1 2">
    <name type="scientific">Pycnococcus provasolii</name>
    <dbReference type="NCBI Taxonomy" id="41880"/>
    <lineage>
        <taxon>Eukaryota</taxon>
        <taxon>Viridiplantae</taxon>
        <taxon>Chlorophyta</taxon>
        <taxon>Pseudoscourfieldiophyceae</taxon>
        <taxon>Pseudoscourfieldiales</taxon>
        <taxon>Pycnococcaceae</taxon>
        <taxon>Pycnococcus</taxon>
    </lineage>
</organism>
<proteinExistence type="predicted"/>
<protein>
    <submittedName>
        <fullName evidence="1">Uncharacterized protein</fullName>
    </submittedName>
</protein>
<keyword evidence="2" id="KW-1185">Reference proteome</keyword>
<dbReference type="EMBL" id="BNJQ01000003">
    <property type="protein sequence ID" value="GHP02306.1"/>
    <property type="molecule type" value="Genomic_DNA"/>
</dbReference>
<evidence type="ECO:0000313" key="2">
    <source>
        <dbReference type="Proteomes" id="UP000660262"/>
    </source>
</evidence>
<dbReference type="AlphaFoldDB" id="A0A830H559"/>
<reference evidence="1" key="1">
    <citation type="submission" date="2020-10" db="EMBL/GenBank/DDBJ databases">
        <title>Unveiling of a novel bifunctional photoreceptor, Dualchrome1, isolated from a cosmopolitan green alga.</title>
        <authorList>
            <person name="Suzuki S."/>
            <person name="Kawachi M."/>
        </authorList>
    </citation>
    <scope>NUCLEOTIDE SEQUENCE</scope>
    <source>
        <strain evidence="1">NIES 2893</strain>
    </source>
</reference>